<dbReference type="Gene3D" id="3.30.420.100">
    <property type="match status" value="1"/>
</dbReference>
<evidence type="ECO:0000256" key="6">
    <source>
        <dbReference type="ARBA" id="ARBA00035197"/>
    </source>
</evidence>
<keyword evidence="5 7" id="KW-0687">Ribonucleoprotein</keyword>
<dbReference type="InterPro" id="IPR005484">
    <property type="entry name" value="Ribosomal_uL18_bac/plant/anim"/>
</dbReference>
<dbReference type="Pfam" id="PF00861">
    <property type="entry name" value="Ribosomal_L18p"/>
    <property type="match status" value="1"/>
</dbReference>
<dbReference type="GO" id="GO:0005840">
    <property type="term" value="C:ribosome"/>
    <property type="evidence" value="ECO:0007669"/>
    <property type="project" value="UniProtKB-KW"/>
</dbReference>
<keyword evidence="4 7" id="KW-0689">Ribosomal protein</keyword>
<dbReference type="Proteomes" id="UP001240643">
    <property type="component" value="Unassembled WGS sequence"/>
</dbReference>
<comment type="subunit">
    <text evidence="7">Part of the 50S ribosomal subunit; part of the 5S rRNA/L5/L18/L25 subcomplex. Contacts the 5S and 23S rRNAs.</text>
</comment>
<accession>A0ABU0LY54</accession>
<dbReference type="InterPro" id="IPR057268">
    <property type="entry name" value="Ribosomal_L18"/>
</dbReference>
<evidence type="ECO:0000256" key="3">
    <source>
        <dbReference type="ARBA" id="ARBA00022884"/>
    </source>
</evidence>
<evidence type="ECO:0000256" key="4">
    <source>
        <dbReference type="ARBA" id="ARBA00022980"/>
    </source>
</evidence>
<comment type="similarity">
    <text evidence="1 7">Belongs to the universal ribosomal protein uL18 family.</text>
</comment>
<dbReference type="RefSeq" id="WP_256547684.1">
    <property type="nucleotide sequence ID" value="NZ_CP101809.1"/>
</dbReference>
<evidence type="ECO:0000256" key="2">
    <source>
        <dbReference type="ARBA" id="ARBA00022730"/>
    </source>
</evidence>
<keyword evidence="3 7" id="KW-0694">RNA-binding</keyword>
<keyword evidence="9" id="KW-1185">Reference proteome</keyword>
<dbReference type="PANTHER" id="PTHR12899:SF3">
    <property type="entry name" value="LARGE RIBOSOMAL SUBUNIT PROTEIN UL18M"/>
    <property type="match status" value="1"/>
</dbReference>
<dbReference type="NCBIfam" id="TIGR00060">
    <property type="entry name" value="L18_bact"/>
    <property type="match status" value="1"/>
</dbReference>
<comment type="caution">
    <text evidence="8">The sequence shown here is derived from an EMBL/GenBank/DDBJ whole genome shotgun (WGS) entry which is preliminary data.</text>
</comment>
<dbReference type="CDD" id="cd00432">
    <property type="entry name" value="Ribosomal_L18_L5e"/>
    <property type="match status" value="1"/>
</dbReference>
<evidence type="ECO:0000313" key="8">
    <source>
        <dbReference type="EMBL" id="MDQ0513618.1"/>
    </source>
</evidence>
<evidence type="ECO:0000313" key="9">
    <source>
        <dbReference type="Proteomes" id="UP001240643"/>
    </source>
</evidence>
<organism evidence="8 9">
    <name type="scientific">Mycoplasmoides fastidiosum</name>
    <dbReference type="NCBI Taxonomy" id="92758"/>
    <lineage>
        <taxon>Bacteria</taxon>
        <taxon>Bacillati</taxon>
        <taxon>Mycoplasmatota</taxon>
        <taxon>Mycoplasmoidales</taxon>
        <taxon>Mycoplasmoidaceae</taxon>
        <taxon>Mycoplasmoides</taxon>
    </lineage>
</organism>
<dbReference type="PANTHER" id="PTHR12899">
    <property type="entry name" value="39S RIBOSOMAL PROTEIN L18, MITOCHONDRIAL"/>
    <property type="match status" value="1"/>
</dbReference>
<protein>
    <recommendedName>
        <fullName evidence="6 7">Large ribosomal subunit protein uL18</fullName>
    </recommendedName>
</protein>
<proteinExistence type="inferred from homology"/>
<comment type="function">
    <text evidence="7">This is one of the proteins that bind and probably mediate the attachment of the 5S RNA into the large ribosomal subunit, where it forms part of the central protuberance.</text>
</comment>
<evidence type="ECO:0000256" key="5">
    <source>
        <dbReference type="ARBA" id="ARBA00023274"/>
    </source>
</evidence>
<evidence type="ECO:0000256" key="1">
    <source>
        <dbReference type="ARBA" id="ARBA00007116"/>
    </source>
</evidence>
<evidence type="ECO:0000256" key="7">
    <source>
        <dbReference type="HAMAP-Rule" id="MF_01337"/>
    </source>
</evidence>
<name>A0ABU0LY54_9BACT</name>
<reference evidence="8" key="1">
    <citation type="submission" date="2023-07" db="EMBL/GenBank/DDBJ databases">
        <title>Genomic Encyclopedia of Type Strains, Phase IV (KMG-IV): sequencing the most valuable type-strain genomes for metagenomic binning, comparative biology and taxonomic classification.</title>
        <authorList>
            <person name="Goeker M."/>
        </authorList>
    </citation>
    <scope>NUCLEOTIDE SEQUENCE [LARGE SCALE GENOMIC DNA]</scope>
    <source>
        <strain evidence="8">DSM 21204</strain>
    </source>
</reference>
<sequence length="118" mass="13353">MKNINLNRRQKSLLRHKRILKAVRRSNEHLRARITKTNGHIYVQLIDDQANKVLFAASSLQLKLANGNKTNATKVALDFANKLKAHNISQISFDRGGSKYHGRIAVIAETLRENGIKV</sequence>
<keyword evidence="2 7" id="KW-0699">rRNA-binding</keyword>
<dbReference type="InterPro" id="IPR004389">
    <property type="entry name" value="Ribosomal_uL18_bac-type"/>
</dbReference>
<dbReference type="SUPFAM" id="SSF53137">
    <property type="entry name" value="Translational machinery components"/>
    <property type="match status" value="1"/>
</dbReference>
<gene>
    <name evidence="7" type="primary">rplR</name>
    <name evidence="8" type="ORF">J2Z62_000056</name>
</gene>
<dbReference type="HAMAP" id="MF_01337_B">
    <property type="entry name" value="Ribosomal_uL18_B"/>
    <property type="match status" value="1"/>
</dbReference>
<dbReference type="EMBL" id="JAUSWO010000001">
    <property type="protein sequence ID" value="MDQ0513618.1"/>
    <property type="molecule type" value="Genomic_DNA"/>
</dbReference>